<keyword evidence="5" id="KW-1185">Reference proteome</keyword>
<feature type="domain" description="RmlD-like substrate binding" evidence="3">
    <location>
        <begin position="1"/>
        <end position="278"/>
    </location>
</feature>
<dbReference type="STRING" id="1121429.SAMN02745133_00958"/>
<evidence type="ECO:0000313" key="5">
    <source>
        <dbReference type="Proteomes" id="UP000184148"/>
    </source>
</evidence>
<dbReference type="OrthoDB" id="9803892at2"/>
<dbReference type="SUPFAM" id="SSF51735">
    <property type="entry name" value="NAD(P)-binding Rossmann-fold domains"/>
    <property type="match status" value="1"/>
</dbReference>
<organism evidence="4 5">
    <name type="scientific">Desulforamulus putei DSM 12395</name>
    <dbReference type="NCBI Taxonomy" id="1121429"/>
    <lineage>
        <taxon>Bacteria</taxon>
        <taxon>Bacillati</taxon>
        <taxon>Bacillota</taxon>
        <taxon>Clostridia</taxon>
        <taxon>Eubacteriales</taxon>
        <taxon>Peptococcaceae</taxon>
        <taxon>Desulforamulus</taxon>
    </lineage>
</organism>
<evidence type="ECO:0000259" key="3">
    <source>
        <dbReference type="Pfam" id="PF04321"/>
    </source>
</evidence>
<evidence type="ECO:0000256" key="2">
    <source>
        <dbReference type="RuleBase" id="RU364082"/>
    </source>
</evidence>
<dbReference type="PANTHER" id="PTHR10491">
    <property type="entry name" value="DTDP-4-DEHYDRORHAMNOSE REDUCTASE"/>
    <property type="match status" value="1"/>
</dbReference>
<dbReference type="InterPro" id="IPR005913">
    <property type="entry name" value="dTDP_dehydrorham_reduct"/>
</dbReference>
<comment type="pathway">
    <text evidence="2">Carbohydrate biosynthesis; dTDP-L-rhamnose biosynthesis.</text>
</comment>
<name>A0A1M4VK65_9FIRM</name>
<dbReference type="GO" id="GO:0019305">
    <property type="term" value="P:dTDP-rhamnose biosynthetic process"/>
    <property type="evidence" value="ECO:0007669"/>
    <property type="project" value="UniProtKB-UniPathway"/>
</dbReference>
<dbReference type="EMBL" id="FQUY01000004">
    <property type="protein sequence ID" value="SHE69267.1"/>
    <property type="molecule type" value="Genomic_DNA"/>
</dbReference>
<dbReference type="GO" id="GO:0008831">
    <property type="term" value="F:dTDP-4-dehydrorhamnose reductase activity"/>
    <property type="evidence" value="ECO:0007669"/>
    <property type="project" value="UniProtKB-EC"/>
</dbReference>
<dbReference type="InterPro" id="IPR029903">
    <property type="entry name" value="RmlD-like-bd"/>
</dbReference>
<dbReference type="Pfam" id="PF04321">
    <property type="entry name" value="RmlD_sub_bind"/>
    <property type="match status" value="1"/>
</dbReference>
<protein>
    <recommendedName>
        <fullName evidence="2">dTDP-4-dehydrorhamnose reductase</fullName>
        <ecNumber evidence="2">1.1.1.133</ecNumber>
    </recommendedName>
</protein>
<dbReference type="EC" id="1.1.1.133" evidence="2"/>
<dbReference type="GO" id="GO:0005829">
    <property type="term" value="C:cytosol"/>
    <property type="evidence" value="ECO:0007669"/>
    <property type="project" value="TreeGrafter"/>
</dbReference>
<dbReference type="AlphaFoldDB" id="A0A1M4VK65"/>
<accession>A0A1M4VK65</accession>
<dbReference type="FunFam" id="3.40.50.720:FF:000159">
    <property type="entry name" value="dTDP-4-dehydrorhamnose reductase"/>
    <property type="match status" value="1"/>
</dbReference>
<dbReference type="NCBIfam" id="TIGR01214">
    <property type="entry name" value="rmlD"/>
    <property type="match status" value="1"/>
</dbReference>
<comment type="similarity">
    <text evidence="1 2">Belongs to the dTDP-4-dehydrorhamnose reductase family.</text>
</comment>
<dbReference type="CDD" id="cd05254">
    <property type="entry name" value="dTDP_HR_like_SDR_e"/>
    <property type="match status" value="1"/>
</dbReference>
<dbReference type="RefSeq" id="WP_073236509.1">
    <property type="nucleotide sequence ID" value="NZ_FQUY01000004.1"/>
</dbReference>
<dbReference type="Gene3D" id="3.40.50.720">
    <property type="entry name" value="NAD(P)-binding Rossmann-like Domain"/>
    <property type="match status" value="1"/>
</dbReference>
<evidence type="ECO:0000256" key="1">
    <source>
        <dbReference type="ARBA" id="ARBA00010944"/>
    </source>
</evidence>
<dbReference type="UniPathway" id="UPA00124"/>
<dbReference type="PANTHER" id="PTHR10491:SF4">
    <property type="entry name" value="METHIONINE ADENOSYLTRANSFERASE 2 SUBUNIT BETA"/>
    <property type="match status" value="1"/>
</dbReference>
<reference evidence="5" key="1">
    <citation type="submission" date="2016-11" db="EMBL/GenBank/DDBJ databases">
        <authorList>
            <person name="Varghese N."/>
            <person name="Submissions S."/>
        </authorList>
    </citation>
    <scope>NUCLEOTIDE SEQUENCE [LARGE SCALE GENOMIC DNA]</scope>
    <source>
        <strain evidence="5">DSM 12395</strain>
    </source>
</reference>
<dbReference type="Gene3D" id="3.90.25.10">
    <property type="entry name" value="UDP-galactose 4-epimerase, domain 1"/>
    <property type="match status" value="1"/>
</dbReference>
<keyword evidence="2" id="KW-0560">Oxidoreductase</keyword>
<sequence>MKILITGAHGMLGKDLAETLKEKHSLILTGRDNLDITDLKKCRDFILQARPDIIINCAAYTLVDKCEEEIELAYRVNALGPRNLAVICNEQDIPLVQISTDYVFDGTKGANYLEDDIKNPLSIYGKSKSLAEDYITALTNKFYIVRTSWLFGENGNNFIKTMLQLGKTRDSITVVNDQFGSPTYTRDLSQAIACLIEEPRYGIYHITNSGYTNWYEYAKYIFALAGYKVTVQPISSEKFNRPAPRPKYSVLENRLWQLEGFPRLRSYQEAVKEYVENYLEREEKS</sequence>
<evidence type="ECO:0000313" key="4">
    <source>
        <dbReference type="EMBL" id="SHE69267.1"/>
    </source>
</evidence>
<gene>
    <name evidence="4" type="ORF">SAMN02745133_00958</name>
</gene>
<comment type="function">
    <text evidence="2">Catalyzes the reduction of dTDP-6-deoxy-L-lyxo-4-hexulose to yield dTDP-L-rhamnose.</text>
</comment>
<proteinExistence type="inferred from homology"/>
<keyword evidence="2" id="KW-0521">NADP</keyword>
<dbReference type="InterPro" id="IPR036291">
    <property type="entry name" value="NAD(P)-bd_dom_sf"/>
</dbReference>
<dbReference type="Proteomes" id="UP000184148">
    <property type="component" value="Unassembled WGS sequence"/>
</dbReference>